<evidence type="ECO:0000256" key="1">
    <source>
        <dbReference type="SAM" id="Phobius"/>
    </source>
</evidence>
<evidence type="ECO:0000313" key="2">
    <source>
        <dbReference type="EMBL" id="KAF8417749.1"/>
    </source>
</evidence>
<sequence>MDVGADAELDKVDGNLRGANSSGNIGAVSRSGNWGQTTRQHSVCRGLSLGSQGRGRVQDGSWVIVSQSLDLRSQEVLSSGTLVAKRKSWTKVKWFAVFVSVSFSFLGACKGPVVSMSPESFSFVGACKGPVGSHLFLVTVKCPVVSSIA</sequence>
<evidence type="ECO:0000313" key="3">
    <source>
        <dbReference type="Proteomes" id="UP001194468"/>
    </source>
</evidence>
<keyword evidence="1" id="KW-0472">Membrane</keyword>
<keyword evidence="1" id="KW-0812">Transmembrane</keyword>
<organism evidence="2 3">
    <name type="scientific">Boletus edulis BED1</name>
    <dbReference type="NCBI Taxonomy" id="1328754"/>
    <lineage>
        <taxon>Eukaryota</taxon>
        <taxon>Fungi</taxon>
        <taxon>Dikarya</taxon>
        <taxon>Basidiomycota</taxon>
        <taxon>Agaricomycotina</taxon>
        <taxon>Agaricomycetes</taxon>
        <taxon>Agaricomycetidae</taxon>
        <taxon>Boletales</taxon>
        <taxon>Boletineae</taxon>
        <taxon>Boletaceae</taxon>
        <taxon>Boletoideae</taxon>
        <taxon>Boletus</taxon>
    </lineage>
</organism>
<feature type="transmembrane region" description="Helical" evidence="1">
    <location>
        <begin position="94"/>
        <end position="113"/>
    </location>
</feature>
<protein>
    <submittedName>
        <fullName evidence="2">Uncharacterized protein</fullName>
    </submittedName>
</protein>
<keyword evidence="1" id="KW-1133">Transmembrane helix</keyword>
<accession>A0AAD4BBZ5</accession>
<dbReference type="Proteomes" id="UP001194468">
    <property type="component" value="Unassembled WGS sequence"/>
</dbReference>
<dbReference type="EMBL" id="WHUW01000215">
    <property type="protein sequence ID" value="KAF8417749.1"/>
    <property type="molecule type" value="Genomic_DNA"/>
</dbReference>
<comment type="caution">
    <text evidence="2">The sequence shown here is derived from an EMBL/GenBank/DDBJ whole genome shotgun (WGS) entry which is preliminary data.</text>
</comment>
<proteinExistence type="predicted"/>
<gene>
    <name evidence="2" type="ORF">L210DRAFT_3511306</name>
</gene>
<reference evidence="2" key="1">
    <citation type="submission" date="2019-10" db="EMBL/GenBank/DDBJ databases">
        <authorList>
            <consortium name="DOE Joint Genome Institute"/>
            <person name="Kuo A."/>
            <person name="Miyauchi S."/>
            <person name="Kiss E."/>
            <person name="Drula E."/>
            <person name="Kohler A."/>
            <person name="Sanchez-Garcia M."/>
            <person name="Andreopoulos B."/>
            <person name="Barry K.W."/>
            <person name="Bonito G."/>
            <person name="Buee M."/>
            <person name="Carver A."/>
            <person name="Chen C."/>
            <person name="Cichocki N."/>
            <person name="Clum A."/>
            <person name="Culley D."/>
            <person name="Crous P.W."/>
            <person name="Fauchery L."/>
            <person name="Girlanda M."/>
            <person name="Hayes R."/>
            <person name="Keri Z."/>
            <person name="LaButti K."/>
            <person name="Lipzen A."/>
            <person name="Lombard V."/>
            <person name="Magnuson J."/>
            <person name="Maillard F."/>
            <person name="Morin E."/>
            <person name="Murat C."/>
            <person name="Nolan M."/>
            <person name="Ohm R."/>
            <person name="Pangilinan J."/>
            <person name="Pereira M."/>
            <person name="Perotto S."/>
            <person name="Peter M."/>
            <person name="Riley R."/>
            <person name="Sitrit Y."/>
            <person name="Stielow B."/>
            <person name="Szollosi G."/>
            <person name="Zifcakova L."/>
            <person name="Stursova M."/>
            <person name="Spatafora J.W."/>
            <person name="Tedersoo L."/>
            <person name="Vaario L.-M."/>
            <person name="Yamada A."/>
            <person name="Yan M."/>
            <person name="Wang P."/>
            <person name="Xu J."/>
            <person name="Bruns T."/>
            <person name="Baldrian P."/>
            <person name="Vilgalys R."/>
            <person name="Henrissat B."/>
            <person name="Grigoriev I.V."/>
            <person name="Hibbett D."/>
            <person name="Nagy L.G."/>
            <person name="Martin F.M."/>
        </authorList>
    </citation>
    <scope>NUCLEOTIDE SEQUENCE</scope>
    <source>
        <strain evidence="2">BED1</strain>
    </source>
</reference>
<keyword evidence="3" id="KW-1185">Reference proteome</keyword>
<dbReference type="AlphaFoldDB" id="A0AAD4BBZ5"/>
<name>A0AAD4BBZ5_BOLED</name>
<reference evidence="2" key="2">
    <citation type="journal article" date="2020" name="Nat. Commun.">
        <title>Large-scale genome sequencing of mycorrhizal fungi provides insights into the early evolution of symbiotic traits.</title>
        <authorList>
            <person name="Miyauchi S."/>
            <person name="Kiss E."/>
            <person name="Kuo A."/>
            <person name="Drula E."/>
            <person name="Kohler A."/>
            <person name="Sanchez-Garcia M."/>
            <person name="Morin E."/>
            <person name="Andreopoulos B."/>
            <person name="Barry K.W."/>
            <person name="Bonito G."/>
            <person name="Buee M."/>
            <person name="Carver A."/>
            <person name="Chen C."/>
            <person name="Cichocki N."/>
            <person name="Clum A."/>
            <person name="Culley D."/>
            <person name="Crous P.W."/>
            <person name="Fauchery L."/>
            <person name="Girlanda M."/>
            <person name="Hayes R.D."/>
            <person name="Keri Z."/>
            <person name="LaButti K."/>
            <person name="Lipzen A."/>
            <person name="Lombard V."/>
            <person name="Magnuson J."/>
            <person name="Maillard F."/>
            <person name="Murat C."/>
            <person name="Nolan M."/>
            <person name="Ohm R.A."/>
            <person name="Pangilinan J."/>
            <person name="Pereira M.F."/>
            <person name="Perotto S."/>
            <person name="Peter M."/>
            <person name="Pfister S."/>
            <person name="Riley R."/>
            <person name="Sitrit Y."/>
            <person name="Stielow J.B."/>
            <person name="Szollosi G."/>
            <person name="Zifcakova L."/>
            <person name="Stursova M."/>
            <person name="Spatafora J.W."/>
            <person name="Tedersoo L."/>
            <person name="Vaario L.M."/>
            <person name="Yamada A."/>
            <person name="Yan M."/>
            <person name="Wang P."/>
            <person name="Xu J."/>
            <person name="Bruns T."/>
            <person name="Baldrian P."/>
            <person name="Vilgalys R."/>
            <person name="Dunand C."/>
            <person name="Henrissat B."/>
            <person name="Grigoriev I.V."/>
            <person name="Hibbett D."/>
            <person name="Nagy L.G."/>
            <person name="Martin F.M."/>
        </authorList>
    </citation>
    <scope>NUCLEOTIDE SEQUENCE</scope>
    <source>
        <strain evidence="2">BED1</strain>
    </source>
</reference>